<accession>A0A8B6M958</accession>
<organism evidence="2 3">
    <name type="scientific">Methylocella tundrae</name>
    <dbReference type="NCBI Taxonomy" id="227605"/>
    <lineage>
        <taxon>Bacteria</taxon>
        <taxon>Pseudomonadati</taxon>
        <taxon>Pseudomonadota</taxon>
        <taxon>Alphaproteobacteria</taxon>
        <taxon>Hyphomicrobiales</taxon>
        <taxon>Beijerinckiaceae</taxon>
        <taxon>Methylocella</taxon>
    </lineage>
</organism>
<evidence type="ECO:0000313" key="3">
    <source>
        <dbReference type="Proteomes" id="UP000485880"/>
    </source>
</evidence>
<dbReference type="RefSeq" id="WP_174513189.1">
    <property type="nucleotide sequence ID" value="NZ_CABFMQ020000095.1"/>
</dbReference>
<name>A0A8B6M958_METTU</name>
<feature type="transmembrane region" description="Helical" evidence="1">
    <location>
        <begin position="329"/>
        <end position="351"/>
    </location>
</feature>
<reference evidence="2 3" key="1">
    <citation type="submission" date="2019-05" db="EMBL/GenBank/DDBJ databases">
        <authorList>
            <person name="Farhan Ul Haque M."/>
        </authorList>
    </citation>
    <scope>NUCLEOTIDE SEQUENCE [LARGE SCALE GENOMIC DNA]</scope>
    <source>
        <strain evidence="2">2</strain>
    </source>
</reference>
<evidence type="ECO:0000256" key="1">
    <source>
        <dbReference type="SAM" id="Phobius"/>
    </source>
</evidence>
<evidence type="ECO:0008006" key="4">
    <source>
        <dbReference type="Google" id="ProtNLM"/>
    </source>
</evidence>
<feature type="transmembrane region" description="Helical" evidence="1">
    <location>
        <begin position="166"/>
        <end position="187"/>
    </location>
</feature>
<dbReference type="AlphaFoldDB" id="A0A8B6M958"/>
<keyword evidence="1" id="KW-1133">Transmembrane helix</keyword>
<evidence type="ECO:0000313" key="2">
    <source>
        <dbReference type="EMBL" id="VTZ51362.1"/>
    </source>
</evidence>
<dbReference type="Proteomes" id="UP000485880">
    <property type="component" value="Unassembled WGS sequence"/>
</dbReference>
<keyword evidence="1" id="KW-0812">Transmembrane</keyword>
<gene>
    <name evidence="2" type="ORF">MPC4_370006</name>
</gene>
<keyword evidence="3" id="KW-1185">Reference proteome</keyword>
<sequence length="357" mass="37721">MDAQSLDEIVWYETRKLKPATGSDAEMELLQVAVAALARAADGAGFRCARLPSLSDKEEFRLAEAMTQHIEASGTSEFHGQPLPARAALWELVGDSPKSTQGEQAPSWLAEAKTQLLGRYVDRNGVATRQYGLYGSAIPAPEGETAFVSSLTRTGLRRSRKTWRQWIARVVGYGTAAIFILCAAAIMSVGGVVGDAVDILNGVKTGENQALRAQMEASPCKGDGNDSILCAARPGAAAATPVANCPDLLASLAAARQAPQPAANVDEARAAAAARRAARWSDGGVADERFCVQAWRRALQLARDNHENIVSRQYLELVAMRGDLPSPTISFAAPMLVMMVALVALAGALGYGSVGTV</sequence>
<dbReference type="EMBL" id="CABFMQ020000095">
    <property type="protein sequence ID" value="VTZ51362.1"/>
    <property type="molecule type" value="Genomic_DNA"/>
</dbReference>
<protein>
    <recommendedName>
        <fullName evidence="4">Transmembrane protein</fullName>
    </recommendedName>
</protein>
<keyword evidence="1" id="KW-0472">Membrane</keyword>
<comment type="caution">
    <text evidence="2">The sequence shown here is derived from an EMBL/GenBank/DDBJ whole genome shotgun (WGS) entry which is preliminary data.</text>
</comment>
<proteinExistence type="predicted"/>